<dbReference type="Proteomes" id="UP001059859">
    <property type="component" value="Chromosome"/>
</dbReference>
<evidence type="ECO:0000256" key="1">
    <source>
        <dbReference type="ARBA" id="ARBA00022679"/>
    </source>
</evidence>
<dbReference type="PANTHER" id="PTHR43861">
    <property type="entry name" value="TRANS-ACONITATE 2-METHYLTRANSFERASE-RELATED"/>
    <property type="match status" value="1"/>
</dbReference>
<feature type="domain" description="Methyltransferase" evidence="2">
    <location>
        <begin position="47"/>
        <end position="138"/>
    </location>
</feature>
<reference evidence="3" key="1">
    <citation type="submission" date="2022-09" db="EMBL/GenBank/DDBJ databases">
        <title>Novel species in genus Arthrobacter.</title>
        <authorList>
            <person name="Liu Y."/>
        </authorList>
    </citation>
    <scope>NUCLEOTIDE SEQUENCE</scope>
    <source>
        <strain evidence="3">Zg-Y815</strain>
    </source>
</reference>
<keyword evidence="4" id="KW-1185">Reference proteome</keyword>
<keyword evidence="1" id="KW-0808">Transferase</keyword>
<name>A0ABY5YRI2_9MICC</name>
<dbReference type="RefSeq" id="WP_260652187.1">
    <property type="nucleotide sequence ID" value="NZ_CP104275.1"/>
</dbReference>
<gene>
    <name evidence="3" type="ORF">N2K95_14970</name>
</gene>
<dbReference type="SUPFAM" id="SSF53335">
    <property type="entry name" value="S-adenosyl-L-methionine-dependent methyltransferases"/>
    <property type="match status" value="1"/>
</dbReference>
<accession>A0ABY5YRI2</accession>
<protein>
    <submittedName>
        <fullName evidence="3">Class I SAM-dependent methyltransferase</fullName>
    </submittedName>
</protein>
<dbReference type="GO" id="GO:0032259">
    <property type="term" value="P:methylation"/>
    <property type="evidence" value="ECO:0007669"/>
    <property type="project" value="UniProtKB-KW"/>
</dbReference>
<keyword evidence="3" id="KW-0489">Methyltransferase</keyword>
<organism evidence="3 4">
    <name type="scientific">Arthrobacter zhaoxinii</name>
    <dbReference type="NCBI Taxonomy" id="2964616"/>
    <lineage>
        <taxon>Bacteria</taxon>
        <taxon>Bacillati</taxon>
        <taxon>Actinomycetota</taxon>
        <taxon>Actinomycetes</taxon>
        <taxon>Micrococcales</taxon>
        <taxon>Micrococcaceae</taxon>
        <taxon>Arthrobacter</taxon>
    </lineage>
</organism>
<dbReference type="EMBL" id="CP104275">
    <property type="protein sequence ID" value="UWX96914.1"/>
    <property type="molecule type" value="Genomic_DNA"/>
</dbReference>
<dbReference type="GO" id="GO:0008168">
    <property type="term" value="F:methyltransferase activity"/>
    <property type="evidence" value="ECO:0007669"/>
    <property type="project" value="UniProtKB-KW"/>
</dbReference>
<dbReference type="Pfam" id="PF13649">
    <property type="entry name" value="Methyltransf_25"/>
    <property type="match status" value="1"/>
</dbReference>
<dbReference type="InterPro" id="IPR029063">
    <property type="entry name" value="SAM-dependent_MTases_sf"/>
</dbReference>
<dbReference type="Gene3D" id="3.40.50.150">
    <property type="entry name" value="Vaccinia Virus protein VP39"/>
    <property type="match status" value="1"/>
</dbReference>
<proteinExistence type="predicted"/>
<evidence type="ECO:0000313" key="4">
    <source>
        <dbReference type="Proteomes" id="UP001059859"/>
    </source>
</evidence>
<sequence>MTHSFDKDYWEQHWHEAPETAPAAPAETPPNPYVQRIARDLSPGTALDAGCGTGTEALELAAHGWDVTGADLSSTALETAARQAAKRELPGSVIWIEADLVSWEPGRRFDLVMTNYAHPAMPQLAFYQRIMDWVAPGGTLLIVGHAHDPAAMTTHGHHPPNEATVTAEDVAALLDPAEWTITIADRQSRTLTAPDGQTVTLPDVVVQASRRN</sequence>
<dbReference type="CDD" id="cd02440">
    <property type="entry name" value="AdoMet_MTases"/>
    <property type="match status" value="1"/>
</dbReference>
<evidence type="ECO:0000259" key="2">
    <source>
        <dbReference type="Pfam" id="PF13649"/>
    </source>
</evidence>
<evidence type="ECO:0000313" key="3">
    <source>
        <dbReference type="EMBL" id="UWX96914.1"/>
    </source>
</evidence>
<dbReference type="InterPro" id="IPR041698">
    <property type="entry name" value="Methyltransf_25"/>
</dbReference>